<dbReference type="OrthoDB" id="9786526at2"/>
<dbReference type="SUPFAM" id="SSF46785">
    <property type="entry name" value="Winged helix' DNA-binding domain"/>
    <property type="match status" value="1"/>
</dbReference>
<dbReference type="PANTHER" id="PTHR30537">
    <property type="entry name" value="HTH-TYPE TRANSCRIPTIONAL REGULATOR"/>
    <property type="match status" value="1"/>
</dbReference>
<evidence type="ECO:0000313" key="7">
    <source>
        <dbReference type="Proteomes" id="UP000256478"/>
    </source>
</evidence>
<dbReference type="PANTHER" id="PTHR30537:SF20">
    <property type="entry name" value="TRANSCRIPTIONAL REGULATORY PROTEIN"/>
    <property type="match status" value="1"/>
</dbReference>
<dbReference type="RefSeq" id="WP_116007333.1">
    <property type="nucleotide sequence ID" value="NZ_QUOU01000001.1"/>
</dbReference>
<dbReference type="InterPro" id="IPR005119">
    <property type="entry name" value="LysR_subst-bd"/>
</dbReference>
<dbReference type="GO" id="GO:0043565">
    <property type="term" value="F:sequence-specific DNA binding"/>
    <property type="evidence" value="ECO:0007669"/>
    <property type="project" value="TreeGrafter"/>
</dbReference>
<dbReference type="AlphaFoldDB" id="A0A3E0TQ83"/>
<dbReference type="Pfam" id="PF00126">
    <property type="entry name" value="HTH_1"/>
    <property type="match status" value="1"/>
</dbReference>
<dbReference type="EMBL" id="QUOU01000001">
    <property type="protein sequence ID" value="REL26212.1"/>
    <property type="molecule type" value="Genomic_DNA"/>
</dbReference>
<dbReference type="GO" id="GO:0006351">
    <property type="term" value="P:DNA-templated transcription"/>
    <property type="evidence" value="ECO:0007669"/>
    <property type="project" value="TreeGrafter"/>
</dbReference>
<evidence type="ECO:0000313" key="6">
    <source>
        <dbReference type="EMBL" id="REL26212.1"/>
    </source>
</evidence>
<evidence type="ECO:0000259" key="5">
    <source>
        <dbReference type="PROSITE" id="PS50931"/>
    </source>
</evidence>
<gene>
    <name evidence="6" type="ORF">DXX93_06185</name>
</gene>
<dbReference type="InterPro" id="IPR058163">
    <property type="entry name" value="LysR-type_TF_proteobact-type"/>
</dbReference>
<evidence type="ECO:0000256" key="1">
    <source>
        <dbReference type="ARBA" id="ARBA00009437"/>
    </source>
</evidence>
<dbReference type="Proteomes" id="UP000256478">
    <property type="component" value="Unassembled WGS sequence"/>
</dbReference>
<comment type="caution">
    <text evidence="6">The sequence shown here is derived from an EMBL/GenBank/DDBJ whole genome shotgun (WGS) entry which is preliminary data.</text>
</comment>
<reference evidence="6 7" key="1">
    <citation type="submission" date="2018-08" db="EMBL/GenBank/DDBJ databases">
        <title>Thalassotalea euphylliae genome.</title>
        <authorList>
            <person name="Summers S."/>
            <person name="Rice S.A."/>
            <person name="Freckelton M.L."/>
            <person name="Nedved B.T."/>
            <person name="Hadfield M.G."/>
        </authorList>
    </citation>
    <scope>NUCLEOTIDE SEQUENCE [LARGE SCALE GENOMIC DNA]</scope>
    <source>
        <strain evidence="6 7">H1</strain>
    </source>
</reference>
<dbReference type="PROSITE" id="PS50931">
    <property type="entry name" value="HTH_LYSR"/>
    <property type="match status" value="1"/>
</dbReference>
<sequence length="295" mass="32501">MMVKSKIEDLTAFIAVVDTGGFSSAAEALELQVAKISRNVSRLEQSLNTTLLNRTTRRVELTEEGRLFLGEAKQALATLANAEEKLLFADAKPSGRLRVDAASPFVLHQLVPLMAEFNAAYPDISVELISNESIIDLLERRTDVAIRIGQLNDSNLHASRLGISPLKIVATPEYLAKQGKPQSIAALAEHQIVGFADLPKFNDWALVEPCQTKPSILASSGESVRQLVLHHHGLALLSNFMIYRDLAAGRLVELLPGAVLSPNPWEQIQAVYYKQTALSERIRVFIDFLKANIRL</sequence>
<dbReference type="SUPFAM" id="SSF53850">
    <property type="entry name" value="Periplasmic binding protein-like II"/>
    <property type="match status" value="1"/>
</dbReference>
<protein>
    <submittedName>
        <fullName evidence="6">LysR family transcriptional regulator</fullName>
    </submittedName>
</protein>
<dbReference type="Gene3D" id="1.10.10.10">
    <property type="entry name" value="Winged helix-like DNA-binding domain superfamily/Winged helix DNA-binding domain"/>
    <property type="match status" value="1"/>
</dbReference>
<proteinExistence type="inferred from homology"/>
<keyword evidence="2" id="KW-0805">Transcription regulation</keyword>
<dbReference type="InterPro" id="IPR036390">
    <property type="entry name" value="WH_DNA-bd_sf"/>
</dbReference>
<evidence type="ECO:0000256" key="2">
    <source>
        <dbReference type="ARBA" id="ARBA00023015"/>
    </source>
</evidence>
<dbReference type="FunFam" id="1.10.10.10:FF:000001">
    <property type="entry name" value="LysR family transcriptional regulator"/>
    <property type="match status" value="1"/>
</dbReference>
<feature type="domain" description="HTH lysR-type" evidence="5">
    <location>
        <begin position="1"/>
        <end position="62"/>
    </location>
</feature>
<organism evidence="6 7">
    <name type="scientific">Thalassotalea euphylliae</name>
    <dbReference type="NCBI Taxonomy" id="1655234"/>
    <lineage>
        <taxon>Bacteria</taxon>
        <taxon>Pseudomonadati</taxon>
        <taxon>Pseudomonadota</taxon>
        <taxon>Gammaproteobacteria</taxon>
        <taxon>Alteromonadales</taxon>
        <taxon>Colwelliaceae</taxon>
        <taxon>Thalassotalea</taxon>
    </lineage>
</organism>
<accession>A0A3E0TQ83</accession>
<name>A0A3E0TQ83_9GAMM</name>
<evidence type="ECO:0000256" key="4">
    <source>
        <dbReference type="ARBA" id="ARBA00023163"/>
    </source>
</evidence>
<evidence type="ECO:0000256" key="3">
    <source>
        <dbReference type="ARBA" id="ARBA00023125"/>
    </source>
</evidence>
<dbReference type="Gene3D" id="3.40.190.290">
    <property type="match status" value="1"/>
</dbReference>
<comment type="similarity">
    <text evidence="1">Belongs to the LysR transcriptional regulatory family.</text>
</comment>
<dbReference type="InterPro" id="IPR036388">
    <property type="entry name" value="WH-like_DNA-bd_sf"/>
</dbReference>
<dbReference type="GO" id="GO:0003700">
    <property type="term" value="F:DNA-binding transcription factor activity"/>
    <property type="evidence" value="ECO:0007669"/>
    <property type="project" value="InterPro"/>
</dbReference>
<dbReference type="InterPro" id="IPR000847">
    <property type="entry name" value="LysR_HTH_N"/>
</dbReference>
<keyword evidence="4" id="KW-0804">Transcription</keyword>
<keyword evidence="3" id="KW-0238">DNA-binding</keyword>
<dbReference type="Pfam" id="PF03466">
    <property type="entry name" value="LysR_substrate"/>
    <property type="match status" value="1"/>
</dbReference>